<evidence type="ECO:0008006" key="3">
    <source>
        <dbReference type="Google" id="ProtNLM"/>
    </source>
</evidence>
<dbReference type="EMBL" id="CM007381">
    <property type="protein sequence ID" value="ONK80079.1"/>
    <property type="molecule type" value="Genomic_DNA"/>
</dbReference>
<dbReference type="Proteomes" id="UP000243459">
    <property type="component" value="Chromosome 1"/>
</dbReference>
<evidence type="ECO:0000313" key="1">
    <source>
        <dbReference type="EMBL" id="ONK80079.1"/>
    </source>
</evidence>
<protein>
    <recommendedName>
        <fullName evidence="3">Late embryogenesis abundant protein LEA-2 subgroup domain-containing protein</fullName>
    </recommendedName>
</protein>
<keyword evidence="2" id="KW-1185">Reference proteome</keyword>
<proteinExistence type="predicted"/>
<dbReference type="AlphaFoldDB" id="A0A5P1FSV4"/>
<accession>A0A5P1FSV4</accession>
<name>A0A5P1FSV4_ASPOF</name>
<organism evidence="1 2">
    <name type="scientific">Asparagus officinalis</name>
    <name type="common">Garden asparagus</name>
    <dbReference type="NCBI Taxonomy" id="4686"/>
    <lineage>
        <taxon>Eukaryota</taxon>
        <taxon>Viridiplantae</taxon>
        <taxon>Streptophyta</taxon>
        <taxon>Embryophyta</taxon>
        <taxon>Tracheophyta</taxon>
        <taxon>Spermatophyta</taxon>
        <taxon>Magnoliopsida</taxon>
        <taxon>Liliopsida</taxon>
        <taxon>Asparagales</taxon>
        <taxon>Asparagaceae</taxon>
        <taxon>Asparagoideae</taxon>
        <taxon>Asparagus</taxon>
    </lineage>
</organism>
<gene>
    <name evidence="1" type="ORF">A4U43_C01F13660</name>
</gene>
<reference evidence="2" key="1">
    <citation type="journal article" date="2017" name="Nat. Commun.">
        <title>The asparagus genome sheds light on the origin and evolution of a young Y chromosome.</title>
        <authorList>
            <person name="Harkess A."/>
            <person name="Zhou J."/>
            <person name="Xu C."/>
            <person name="Bowers J.E."/>
            <person name="Van der Hulst R."/>
            <person name="Ayyampalayam S."/>
            <person name="Mercati F."/>
            <person name="Riccardi P."/>
            <person name="McKain M.R."/>
            <person name="Kakrana A."/>
            <person name="Tang H."/>
            <person name="Ray J."/>
            <person name="Groenendijk J."/>
            <person name="Arikit S."/>
            <person name="Mathioni S.M."/>
            <person name="Nakano M."/>
            <person name="Shan H."/>
            <person name="Telgmann-Rauber A."/>
            <person name="Kanno A."/>
            <person name="Yue Z."/>
            <person name="Chen H."/>
            <person name="Li W."/>
            <person name="Chen Y."/>
            <person name="Xu X."/>
            <person name="Zhang Y."/>
            <person name="Luo S."/>
            <person name="Chen H."/>
            <person name="Gao J."/>
            <person name="Mao Z."/>
            <person name="Pires J.C."/>
            <person name="Luo M."/>
            <person name="Kudrna D."/>
            <person name="Wing R.A."/>
            <person name="Meyers B.C."/>
            <person name="Yi K."/>
            <person name="Kong H."/>
            <person name="Lavrijsen P."/>
            <person name="Sunseri F."/>
            <person name="Falavigna A."/>
            <person name="Ye Y."/>
            <person name="Leebens-Mack J.H."/>
            <person name="Chen G."/>
        </authorList>
    </citation>
    <scope>NUCLEOTIDE SEQUENCE [LARGE SCALE GENOMIC DNA]</scope>
    <source>
        <strain evidence="2">cv. DH0086</strain>
    </source>
</reference>
<evidence type="ECO:0000313" key="2">
    <source>
        <dbReference type="Proteomes" id="UP000243459"/>
    </source>
</evidence>
<sequence>MNATVDLLADRIGLTNATGEVLEGRMLKLRTFTDISGRVNVWGIYKRDLEIRVNCSLTVDVGIGAQEIKNKVCVADVRYNNSHPV</sequence>
<dbReference type="Gramene" id="ONK80079">
    <property type="protein sequence ID" value="ONK80079"/>
    <property type="gene ID" value="A4U43_C01F13660"/>
</dbReference>